<evidence type="ECO:0000313" key="2">
    <source>
        <dbReference type="EMBL" id="JAH02388.1"/>
    </source>
</evidence>
<dbReference type="AlphaFoldDB" id="A0A0E9PEX3"/>
<reference evidence="2" key="2">
    <citation type="journal article" date="2015" name="Fish Shellfish Immunol.">
        <title>Early steps in the European eel (Anguilla anguilla)-Vibrio vulnificus interaction in the gills: Role of the RtxA13 toxin.</title>
        <authorList>
            <person name="Callol A."/>
            <person name="Pajuelo D."/>
            <person name="Ebbesson L."/>
            <person name="Teles M."/>
            <person name="MacKenzie S."/>
            <person name="Amaro C."/>
        </authorList>
    </citation>
    <scope>NUCLEOTIDE SEQUENCE</scope>
</reference>
<accession>A0A0E9PEX3</accession>
<sequence length="71" mass="7750">MSSRSQIFVSRQTAAVKSVGATPPPPKVFPSPPPCGGRDLSGTEWTEDSWGCFNFLLKIIIKWVCTHTRSG</sequence>
<protein>
    <submittedName>
        <fullName evidence="2">Uncharacterized protein</fullName>
    </submittedName>
</protein>
<dbReference type="EMBL" id="GBXM01106189">
    <property type="protein sequence ID" value="JAH02388.1"/>
    <property type="molecule type" value="Transcribed_RNA"/>
</dbReference>
<feature type="compositionally biased region" description="Pro residues" evidence="1">
    <location>
        <begin position="22"/>
        <end position="35"/>
    </location>
</feature>
<name>A0A0E9PEX3_ANGAN</name>
<evidence type="ECO:0000256" key="1">
    <source>
        <dbReference type="SAM" id="MobiDB-lite"/>
    </source>
</evidence>
<feature type="region of interest" description="Disordered" evidence="1">
    <location>
        <begin position="16"/>
        <end position="37"/>
    </location>
</feature>
<organism evidence="2">
    <name type="scientific">Anguilla anguilla</name>
    <name type="common">European freshwater eel</name>
    <name type="synonym">Muraena anguilla</name>
    <dbReference type="NCBI Taxonomy" id="7936"/>
    <lineage>
        <taxon>Eukaryota</taxon>
        <taxon>Metazoa</taxon>
        <taxon>Chordata</taxon>
        <taxon>Craniata</taxon>
        <taxon>Vertebrata</taxon>
        <taxon>Euteleostomi</taxon>
        <taxon>Actinopterygii</taxon>
        <taxon>Neopterygii</taxon>
        <taxon>Teleostei</taxon>
        <taxon>Anguilliformes</taxon>
        <taxon>Anguillidae</taxon>
        <taxon>Anguilla</taxon>
    </lineage>
</organism>
<proteinExistence type="predicted"/>
<reference evidence="2" key="1">
    <citation type="submission" date="2014-11" db="EMBL/GenBank/DDBJ databases">
        <authorList>
            <person name="Amaro Gonzalez C."/>
        </authorList>
    </citation>
    <scope>NUCLEOTIDE SEQUENCE</scope>
</reference>